<dbReference type="InterPro" id="IPR013780">
    <property type="entry name" value="Glyco_hydro_b"/>
</dbReference>
<dbReference type="FunFam" id="3.90.400.10:FF:000003">
    <property type="entry name" value="Probable alpha-glucosidase (Maltase)"/>
    <property type="match status" value="1"/>
</dbReference>
<accession>A0A3S4CZQ1</accession>
<dbReference type="PANTHER" id="PTHR10357">
    <property type="entry name" value="ALPHA-AMYLASE FAMILY MEMBER"/>
    <property type="match status" value="1"/>
</dbReference>
<dbReference type="FunFam" id="3.20.20.80:FF:000064">
    <property type="entry name" value="Oligo-1,6-glucosidase"/>
    <property type="match status" value="1"/>
</dbReference>
<evidence type="ECO:0000313" key="10">
    <source>
        <dbReference type="EMBL" id="SPQ18476.1"/>
    </source>
</evidence>
<protein>
    <recommendedName>
        <fullName evidence="8">Alpha-glucosidase</fullName>
        <ecNumber evidence="3">3.2.1.20</ecNumber>
    </recommendedName>
    <alternativeName>
        <fullName evidence="7">Maltase</fullName>
    </alternativeName>
</protein>
<dbReference type="Gene3D" id="3.20.20.80">
    <property type="entry name" value="Glycosidases"/>
    <property type="match status" value="1"/>
</dbReference>
<dbReference type="GO" id="GO:0004556">
    <property type="term" value="F:alpha-amylase activity"/>
    <property type="evidence" value="ECO:0007669"/>
    <property type="project" value="TreeGrafter"/>
</dbReference>
<evidence type="ECO:0000256" key="6">
    <source>
        <dbReference type="ARBA" id="ARBA00026248"/>
    </source>
</evidence>
<name>A0A3S4CZQ1_9PEZI</name>
<proteinExistence type="inferred from homology"/>
<keyword evidence="5" id="KW-0326">Glycosidase</keyword>
<dbReference type="GO" id="GO:0004575">
    <property type="term" value="F:sucrose alpha-glucosidase activity"/>
    <property type="evidence" value="ECO:0007669"/>
    <property type="project" value="TreeGrafter"/>
</dbReference>
<dbReference type="InterPro" id="IPR006047">
    <property type="entry name" value="GH13_cat_dom"/>
</dbReference>
<evidence type="ECO:0000259" key="9">
    <source>
        <dbReference type="SMART" id="SM00642"/>
    </source>
</evidence>
<dbReference type="GO" id="GO:0004558">
    <property type="term" value="F:alpha-1,4-glucosidase activity"/>
    <property type="evidence" value="ECO:0007669"/>
    <property type="project" value="UniProtKB-EC"/>
</dbReference>
<dbReference type="GO" id="GO:0005987">
    <property type="term" value="P:sucrose catabolic process"/>
    <property type="evidence" value="ECO:0007669"/>
    <property type="project" value="TreeGrafter"/>
</dbReference>
<dbReference type="GO" id="GO:0004574">
    <property type="term" value="F:oligo-1,6-glucosidase activity"/>
    <property type="evidence" value="ECO:0007669"/>
    <property type="project" value="TreeGrafter"/>
</dbReference>
<feature type="domain" description="Glycosyl hydrolase family 13 catalytic" evidence="9">
    <location>
        <begin position="14"/>
        <end position="433"/>
    </location>
</feature>
<evidence type="ECO:0000256" key="3">
    <source>
        <dbReference type="ARBA" id="ARBA00012741"/>
    </source>
</evidence>
<keyword evidence="6" id="KW-0462">Maltose metabolism</keyword>
<dbReference type="Gene3D" id="2.60.40.1180">
    <property type="entry name" value="Golgi alpha-mannosidase II"/>
    <property type="match status" value="1"/>
</dbReference>
<dbReference type="InterPro" id="IPR045857">
    <property type="entry name" value="O16G_dom_2"/>
</dbReference>
<reference evidence="10 11" key="1">
    <citation type="submission" date="2018-04" db="EMBL/GenBank/DDBJ databases">
        <authorList>
            <person name="Huttner S."/>
            <person name="Dainat J."/>
        </authorList>
    </citation>
    <scope>NUCLEOTIDE SEQUENCE [LARGE SCALE GENOMIC DNA]</scope>
</reference>
<dbReference type="SMART" id="SM00642">
    <property type="entry name" value="Aamy"/>
    <property type="match status" value="1"/>
</dbReference>
<comment type="similarity">
    <text evidence="2">Belongs to the glycosyl hydrolase 13 family.</text>
</comment>
<dbReference type="SUPFAM" id="SSF51445">
    <property type="entry name" value="(Trans)glycosidases"/>
    <property type="match status" value="1"/>
</dbReference>
<dbReference type="Proteomes" id="UP000289323">
    <property type="component" value="Unassembled WGS sequence"/>
</dbReference>
<evidence type="ECO:0000313" key="11">
    <source>
        <dbReference type="Proteomes" id="UP000289323"/>
    </source>
</evidence>
<dbReference type="PANTHER" id="PTHR10357:SF232">
    <property type="entry name" value="GLYCOSYL HYDROLASE FAMILY 13 CATALYTIC DOMAIN-CONTAINING PROTEIN"/>
    <property type="match status" value="1"/>
</dbReference>
<dbReference type="Gene3D" id="3.90.400.10">
    <property type="entry name" value="Oligo-1,6-glucosidase, Domain 2"/>
    <property type="match status" value="1"/>
</dbReference>
<evidence type="ECO:0000256" key="7">
    <source>
        <dbReference type="ARBA" id="ARBA00041343"/>
    </source>
</evidence>
<comment type="catalytic activity">
    <reaction evidence="1">
        <text>Hydrolysis of terminal, non-reducing (1-&gt;4)-linked alpha-D-glucose residues with release of alpha-D-glucose.</text>
        <dbReference type="EC" id="3.2.1.20"/>
    </reaction>
</comment>
<dbReference type="AlphaFoldDB" id="A0A3S4CZQ1"/>
<dbReference type="GO" id="GO:0000025">
    <property type="term" value="P:maltose catabolic process"/>
    <property type="evidence" value="ECO:0007669"/>
    <property type="project" value="TreeGrafter"/>
</dbReference>
<dbReference type="Pfam" id="PF00128">
    <property type="entry name" value="Alpha-amylase"/>
    <property type="match status" value="1"/>
</dbReference>
<dbReference type="FunFam" id="3.20.20.80:FF:000087">
    <property type="entry name" value="Oligo-1,6-glucosidase IMA1"/>
    <property type="match status" value="1"/>
</dbReference>
<evidence type="ECO:0000256" key="2">
    <source>
        <dbReference type="ARBA" id="ARBA00008061"/>
    </source>
</evidence>
<dbReference type="GO" id="GO:0033934">
    <property type="term" value="F:glucan 1,4-alpha-maltotriohydrolase activity"/>
    <property type="evidence" value="ECO:0007669"/>
    <property type="project" value="TreeGrafter"/>
</dbReference>
<organism evidence="10 11">
    <name type="scientific">Thermothielavioides terrestris</name>
    <dbReference type="NCBI Taxonomy" id="2587410"/>
    <lineage>
        <taxon>Eukaryota</taxon>
        <taxon>Fungi</taxon>
        <taxon>Dikarya</taxon>
        <taxon>Ascomycota</taxon>
        <taxon>Pezizomycotina</taxon>
        <taxon>Sordariomycetes</taxon>
        <taxon>Sordariomycetidae</taxon>
        <taxon>Sordariales</taxon>
        <taxon>Chaetomiaceae</taxon>
        <taxon>Thermothielavioides</taxon>
    </lineage>
</organism>
<evidence type="ECO:0000256" key="8">
    <source>
        <dbReference type="ARBA" id="ARBA00073730"/>
    </source>
</evidence>
<dbReference type="EC" id="3.2.1.20" evidence="3"/>
<dbReference type="SUPFAM" id="SSF51011">
    <property type="entry name" value="Glycosyl hydrolase domain"/>
    <property type="match status" value="1"/>
</dbReference>
<evidence type="ECO:0000256" key="4">
    <source>
        <dbReference type="ARBA" id="ARBA00022801"/>
    </source>
</evidence>
<dbReference type="EMBL" id="OUUZ01000001">
    <property type="protein sequence ID" value="SPQ18476.1"/>
    <property type="molecule type" value="Genomic_DNA"/>
</dbReference>
<dbReference type="InterPro" id="IPR017853">
    <property type="entry name" value="GH"/>
</dbReference>
<gene>
    <name evidence="10" type="ORF">TT172_LOCUS895</name>
</gene>
<evidence type="ECO:0000256" key="5">
    <source>
        <dbReference type="ARBA" id="ARBA00023295"/>
    </source>
</evidence>
<evidence type="ECO:0000256" key="1">
    <source>
        <dbReference type="ARBA" id="ARBA00001657"/>
    </source>
</evidence>
<dbReference type="CDD" id="cd11333">
    <property type="entry name" value="AmyAc_SI_OligoGlu_DGase"/>
    <property type="match status" value="1"/>
</dbReference>
<sequence>MPQRAWWKEAAVYQIYPASFCDLNGDGIGDIPGILSKLDYLESLGVDVVWLCPVYESPQVDMGYDISDYRAIHAPYGTVQDVDQLIAALHKRGMKLVMDLVVNHTSDQHAWFKESRSSLDNPKRDWYIWRKPRWDAEGNRQPPNNWASVFGGSAWSFDEETGEYYLHLFCKEQPDLNWENPEVAQAVHDVMTFWLDKGVDGFRMDVINFISKTPGLPDAPVTIPDQQFQPAELHYADGPRLHEFLRGLRGILDKYNAFAVGEMPGVKEEAEVLKSVAEDRKELNMIFQFDIICLDNGRNNKFFPKEWSLPKLKAIVHKWQTCMFDNGGWNALFLENHDQSRSVSRFTPHRPENRNAAAKMLATFMGLQAGTLFVYQGQELGMANLPKDWGIDEYKDVETQNLYRLALEQHRGDPDGAEKVMEQVRLKARDHGRSPMQWNTQKHGGFTTGTPWMRVNEDYLHCNAEQQQRDPSSVFAYWQRLLWLRKQHADIFVYGSFELLAADDPAVVCYRRVHASAGAATVVLNFTDGEYAWEAPPGVVKAWEGARRILANYAEPGEIRKHSAAVVCLRPFEAVVLLEERKMC</sequence>
<keyword evidence="4" id="KW-0378">Hydrolase</keyword>